<evidence type="ECO:0000313" key="2">
    <source>
        <dbReference type="Proteomes" id="UP001444071"/>
    </source>
</evidence>
<keyword evidence="2" id="KW-1185">Reference proteome</keyword>
<proteinExistence type="predicted"/>
<comment type="caution">
    <text evidence="1">The sequence shown here is derived from an EMBL/GenBank/DDBJ whole genome shotgun (WGS) entry which is preliminary data.</text>
</comment>
<gene>
    <name evidence="1" type="ORF">XENORESO_001713</name>
</gene>
<protein>
    <submittedName>
        <fullName evidence="1">Uncharacterized protein</fullName>
    </submittedName>
</protein>
<dbReference type="Proteomes" id="UP001444071">
    <property type="component" value="Unassembled WGS sequence"/>
</dbReference>
<evidence type="ECO:0000313" key="1">
    <source>
        <dbReference type="EMBL" id="MEQ2271257.1"/>
    </source>
</evidence>
<sequence>MQGETRSKIVGKSPIKLQFTTFGKADDPSDPLQYLERCEDFLALNPLTDEELMATLPGSGGIWHVIKYKPGWNLTNYFGLRSYPKTKRMSWLRECATESKKRMKASETLHTYISHYANTGNQL</sequence>
<dbReference type="EMBL" id="JAHRIM010061339">
    <property type="protein sequence ID" value="MEQ2271257.1"/>
    <property type="molecule type" value="Genomic_DNA"/>
</dbReference>
<reference evidence="1 2" key="1">
    <citation type="submission" date="2021-06" db="EMBL/GenBank/DDBJ databases">
        <authorList>
            <person name="Palmer J.M."/>
        </authorList>
    </citation>
    <scope>NUCLEOTIDE SEQUENCE [LARGE SCALE GENOMIC DNA]</scope>
    <source>
        <strain evidence="1 2">XR_2019</strain>
        <tissue evidence="1">Muscle</tissue>
    </source>
</reference>
<name>A0ABV0WQI1_9TELE</name>
<organism evidence="1 2">
    <name type="scientific">Xenotaenia resolanae</name>
    <dbReference type="NCBI Taxonomy" id="208358"/>
    <lineage>
        <taxon>Eukaryota</taxon>
        <taxon>Metazoa</taxon>
        <taxon>Chordata</taxon>
        <taxon>Craniata</taxon>
        <taxon>Vertebrata</taxon>
        <taxon>Euteleostomi</taxon>
        <taxon>Actinopterygii</taxon>
        <taxon>Neopterygii</taxon>
        <taxon>Teleostei</taxon>
        <taxon>Neoteleostei</taxon>
        <taxon>Acanthomorphata</taxon>
        <taxon>Ovalentaria</taxon>
        <taxon>Atherinomorphae</taxon>
        <taxon>Cyprinodontiformes</taxon>
        <taxon>Goodeidae</taxon>
        <taxon>Xenotaenia</taxon>
    </lineage>
</organism>
<accession>A0ABV0WQI1</accession>